<dbReference type="SUPFAM" id="SSF160419">
    <property type="entry name" value="YdfO-like"/>
    <property type="match status" value="1"/>
</dbReference>
<evidence type="ECO:0000313" key="1">
    <source>
        <dbReference type="EMBL" id="MFC5705120.1"/>
    </source>
</evidence>
<evidence type="ECO:0000313" key="2">
    <source>
        <dbReference type="Proteomes" id="UP001596132"/>
    </source>
</evidence>
<dbReference type="RefSeq" id="WP_042639888.1">
    <property type="nucleotide sequence ID" value="NZ_CDDF01000005.1"/>
</dbReference>
<sequence length="138" mass="15099">MSQAIHHLTAAMQHAMENRPEVGGFPHLAEVLRAAGVTHNRWTLPSCQSLYLTTHGNVVMQGMPLVHTISEVPSFNQEALIRALRTDQAGQSSFEQFLSAAWQAGVVTYEVDFNARTVSYVGALGECYVEAYPAVTLP</sequence>
<keyword evidence="2" id="KW-1185">Reference proteome</keyword>
<reference evidence="2" key="1">
    <citation type="journal article" date="2019" name="Int. J. Syst. Evol. Microbiol.">
        <title>The Global Catalogue of Microorganisms (GCM) 10K type strain sequencing project: providing services to taxonomists for standard genome sequencing and annotation.</title>
        <authorList>
            <consortium name="The Broad Institute Genomics Platform"/>
            <consortium name="The Broad Institute Genome Sequencing Center for Infectious Disease"/>
            <person name="Wu L."/>
            <person name="Ma J."/>
        </authorList>
    </citation>
    <scope>NUCLEOTIDE SEQUENCE [LARGE SCALE GENOMIC DNA]</scope>
    <source>
        <strain evidence="2">KCTC 15012</strain>
    </source>
</reference>
<dbReference type="Proteomes" id="UP001596132">
    <property type="component" value="Unassembled WGS sequence"/>
</dbReference>
<comment type="caution">
    <text evidence="1">The sequence shown here is derived from an EMBL/GenBank/DDBJ whole genome shotgun (WGS) entry which is preliminary data.</text>
</comment>
<name>A0ABW0YBL0_9GAMM</name>
<accession>A0ABW0YBL0</accession>
<dbReference type="EMBL" id="JBHSPP010000005">
    <property type="protein sequence ID" value="MFC5705120.1"/>
    <property type="molecule type" value="Genomic_DNA"/>
</dbReference>
<proteinExistence type="predicted"/>
<dbReference type="InterPro" id="IPR009833">
    <property type="entry name" value="DUF1398"/>
</dbReference>
<dbReference type="Gene3D" id="3.30.1810.10">
    <property type="entry name" value="YdfO-like"/>
    <property type="match status" value="1"/>
</dbReference>
<organism evidence="1 2">
    <name type="scientific">Aeromonas eucrenophila</name>
    <dbReference type="NCBI Taxonomy" id="649"/>
    <lineage>
        <taxon>Bacteria</taxon>
        <taxon>Pseudomonadati</taxon>
        <taxon>Pseudomonadota</taxon>
        <taxon>Gammaproteobacteria</taxon>
        <taxon>Aeromonadales</taxon>
        <taxon>Aeromonadaceae</taxon>
        <taxon>Aeromonas</taxon>
    </lineage>
</organism>
<protein>
    <submittedName>
        <fullName evidence="1">DUF1398 domain-containing protein</fullName>
    </submittedName>
</protein>
<dbReference type="Pfam" id="PF07166">
    <property type="entry name" value="DUF1398"/>
    <property type="match status" value="1"/>
</dbReference>
<dbReference type="InterPro" id="IPR036696">
    <property type="entry name" value="YdfO-like_sf"/>
</dbReference>
<gene>
    <name evidence="1" type="ORF">ACFPVW_03310</name>
</gene>